<proteinExistence type="predicted"/>
<evidence type="ECO:0000313" key="4">
    <source>
        <dbReference type="EMBL" id="ANP47282.1"/>
    </source>
</evidence>
<dbReference type="PANTHER" id="PTHR33546:SF1">
    <property type="entry name" value="LARGE, MULTIFUNCTIONAL SECRETED PROTEIN"/>
    <property type="match status" value="1"/>
</dbReference>
<dbReference type="AlphaFoldDB" id="A0A1B1AL30"/>
<feature type="chain" id="PRO_5008518958" evidence="2">
    <location>
        <begin position="22"/>
        <end position="437"/>
    </location>
</feature>
<evidence type="ECO:0000313" key="5">
    <source>
        <dbReference type="Proteomes" id="UP000092498"/>
    </source>
</evidence>
<dbReference type="Pfam" id="PF22807">
    <property type="entry name" value="TrAA12"/>
    <property type="match status" value="2"/>
</dbReference>
<name>A0A1B1AL30_9PROT</name>
<protein>
    <submittedName>
        <fullName evidence="4">Sorbosone dehydrogenase</fullName>
    </submittedName>
</protein>
<dbReference type="Gene3D" id="2.120.10.30">
    <property type="entry name" value="TolB, C-terminal domain"/>
    <property type="match status" value="1"/>
</dbReference>
<dbReference type="EMBL" id="CP013244">
    <property type="protein sequence ID" value="ANP47282.1"/>
    <property type="molecule type" value="Genomic_DNA"/>
</dbReference>
<dbReference type="PANTHER" id="PTHR33546">
    <property type="entry name" value="LARGE, MULTIFUNCTIONAL SECRETED PROTEIN-RELATED"/>
    <property type="match status" value="1"/>
</dbReference>
<dbReference type="InParanoid" id="A0A1B1AL30"/>
<feature type="signal peptide" evidence="2">
    <location>
        <begin position="1"/>
        <end position="21"/>
    </location>
</feature>
<dbReference type="PROSITE" id="PS51257">
    <property type="entry name" value="PROKAR_LIPOPROTEIN"/>
    <property type="match status" value="1"/>
</dbReference>
<dbReference type="OrthoDB" id="9770043at2"/>
<gene>
    <name evidence="4" type="ORF">ATE48_15840</name>
</gene>
<feature type="domain" description="Pyrroloquinoline quinone-dependent pyranose dehydrogenase beta-propeller" evidence="3">
    <location>
        <begin position="322"/>
        <end position="423"/>
    </location>
</feature>
<evidence type="ECO:0000256" key="1">
    <source>
        <dbReference type="SAM" id="MobiDB-lite"/>
    </source>
</evidence>
<organism evidence="4 5">
    <name type="scientific">Candidatus Viadribacter manganicus</name>
    <dbReference type="NCBI Taxonomy" id="1759059"/>
    <lineage>
        <taxon>Bacteria</taxon>
        <taxon>Pseudomonadati</taxon>
        <taxon>Pseudomonadota</taxon>
        <taxon>Alphaproteobacteria</taxon>
        <taxon>Hyphomonadales</taxon>
        <taxon>Hyphomonadaceae</taxon>
        <taxon>Candidatus Viadribacter</taxon>
    </lineage>
</organism>
<dbReference type="InterPro" id="IPR054539">
    <property type="entry name" value="Beta-prop_PDH"/>
</dbReference>
<dbReference type="KEGG" id="cbot:ATE48_15840"/>
<dbReference type="InterPro" id="IPR011041">
    <property type="entry name" value="Quinoprot_gluc/sorb_DH_b-prop"/>
</dbReference>
<accession>A0A1B1AL30</accession>
<dbReference type="Proteomes" id="UP000092498">
    <property type="component" value="Chromosome"/>
</dbReference>
<dbReference type="SUPFAM" id="SSF50952">
    <property type="entry name" value="Soluble quinoprotein glucose dehydrogenase"/>
    <property type="match status" value="1"/>
</dbReference>
<sequence>MKKLVLAVAFALAACSQPAPPPEHGYGAEPQLPDPQSSALPTVNTAEAIGWAEGGAPIAPDGFTVTRFAENLDHPRMIYRLPNGDILVAESSTKPQVGGGFMGWIRNRIQRGAGALSDSADRITLLRDSDGDGDVDARHVFAENLNQPFGIALVGDYLYVGNTDAVVRFRYTPNSVRAPGQPETVLELPYRDGDNGHWTRNLIASPDGAKLYVAVGSSSNIADNGMEAEEGRAAIWELNPDGTQVRIFASGLRNPVGMSWEPTTNALWVVVNERDMLGDNLVPDYMTHVEAGAFYGWPYYYWGDHRDERVEIPQNVRLQAPTAPDFALGAHTASLGLMFSSDAALPQHYQGGAFIGQHGSWNRSELVGYRVAYVQFANGRPSGEVEDFLTGFLNERNQAQGRPVGVATDRTGALLVADDVGNIVWRVAYANAPPAAQ</sequence>
<evidence type="ECO:0000256" key="2">
    <source>
        <dbReference type="SAM" id="SignalP"/>
    </source>
</evidence>
<evidence type="ECO:0000259" key="3">
    <source>
        <dbReference type="Pfam" id="PF22807"/>
    </source>
</evidence>
<keyword evidence="5" id="KW-1185">Reference proteome</keyword>
<feature type="region of interest" description="Disordered" evidence="1">
    <location>
        <begin position="19"/>
        <end position="39"/>
    </location>
</feature>
<dbReference type="InterPro" id="IPR011042">
    <property type="entry name" value="6-blade_b-propeller_TolB-like"/>
</dbReference>
<feature type="domain" description="Pyrroloquinoline quinone-dependent pyranose dehydrogenase beta-propeller" evidence="3">
    <location>
        <begin position="135"/>
        <end position="278"/>
    </location>
</feature>
<dbReference type="RefSeq" id="WP_066773143.1">
    <property type="nucleotide sequence ID" value="NZ_CP013244.1"/>
</dbReference>
<reference evidence="4 5" key="1">
    <citation type="submission" date="2015-11" db="EMBL/GenBank/DDBJ databases">
        <title>Whole-Genome Sequence of Candidatus Oderbacter manganicum from the National Park Lower Oder Valley, Germany.</title>
        <authorList>
            <person name="Braun B."/>
            <person name="Liere K."/>
            <person name="Szewzyk U."/>
        </authorList>
    </citation>
    <scope>NUCLEOTIDE SEQUENCE [LARGE SCALE GENOMIC DNA]</scope>
    <source>
        <strain evidence="4 5">OTSz_A_272</strain>
    </source>
</reference>
<keyword evidence="2" id="KW-0732">Signal</keyword>